<keyword evidence="11" id="KW-1071">Ligand-gated ion channel</keyword>
<keyword evidence="16" id="KW-1185">Reference proteome</keyword>
<dbReference type="GO" id="GO:0005886">
    <property type="term" value="C:plasma membrane"/>
    <property type="evidence" value="ECO:0007669"/>
    <property type="project" value="UniProtKB-SubCell"/>
</dbReference>
<evidence type="ECO:0000256" key="10">
    <source>
        <dbReference type="ARBA" id="ARBA00023180"/>
    </source>
</evidence>
<dbReference type="PANTHER" id="PTHR42643:SF35">
    <property type="entry name" value="IONOTROPIC RECEPTOR 68A, ISOFORM A"/>
    <property type="match status" value="1"/>
</dbReference>
<feature type="transmembrane region" description="Helical" evidence="13">
    <location>
        <begin position="330"/>
        <end position="356"/>
    </location>
</feature>
<dbReference type="OMA" id="LHIMEEC"/>
<dbReference type="Pfam" id="PF10613">
    <property type="entry name" value="Lig_chan-Glu_bd"/>
    <property type="match status" value="1"/>
</dbReference>
<dbReference type="Gene3D" id="3.40.190.10">
    <property type="entry name" value="Periplasmic binding protein-like II"/>
    <property type="match status" value="1"/>
</dbReference>
<keyword evidence="6 13" id="KW-1133">Transmembrane helix</keyword>
<keyword evidence="5 13" id="KW-0812">Transmembrane</keyword>
<organism evidence="15 16">
    <name type="scientific">Lucilia cuprina</name>
    <name type="common">Green bottle fly</name>
    <name type="synonym">Australian sheep blowfly</name>
    <dbReference type="NCBI Taxonomy" id="7375"/>
    <lineage>
        <taxon>Eukaryota</taxon>
        <taxon>Metazoa</taxon>
        <taxon>Ecdysozoa</taxon>
        <taxon>Arthropoda</taxon>
        <taxon>Hexapoda</taxon>
        <taxon>Insecta</taxon>
        <taxon>Pterygota</taxon>
        <taxon>Neoptera</taxon>
        <taxon>Endopterygota</taxon>
        <taxon>Diptera</taxon>
        <taxon>Brachycera</taxon>
        <taxon>Muscomorpha</taxon>
        <taxon>Oestroidea</taxon>
        <taxon>Calliphoridae</taxon>
        <taxon>Luciliinae</taxon>
        <taxon>Lucilia</taxon>
    </lineage>
</organism>
<evidence type="ECO:0000313" key="16">
    <source>
        <dbReference type="Proteomes" id="UP000037069"/>
    </source>
</evidence>
<proteinExistence type="inferred from homology"/>
<evidence type="ECO:0000256" key="13">
    <source>
        <dbReference type="SAM" id="Phobius"/>
    </source>
</evidence>
<reference evidence="15 16" key="1">
    <citation type="journal article" date="2015" name="Nat. Commun.">
        <title>Lucilia cuprina genome unlocks parasitic fly biology to underpin future interventions.</title>
        <authorList>
            <person name="Anstead C.A."/>
            <person name="Korhonen P.K."/>
            <person name="Young N.D."/>
            <person name="Hall R.S."/>
            <person name="Jex A.R."/>
            <person name="Murali S.C."/>
            <person name="Hughes D.S."/>
            <person name="Lee S.F."/>
            <person name="Perry T."/>
            <person name="Stroehlein A.J."/>
            <person name="Ansell B.R."/>
            <person name="Breugelmans B."/>
            <person name="Hofmann A."/>
            <person name="Qu J."/>
            <person name="Dugan S."/>
            <person name="Lee S.L."/>
            <person name="Chao H."/>
            <person name="Dinh H."/>
            <person name="Han Y."/>
            <person name="Doddapaneni H.V."/>
            <person name="Worley K.C."/>
            <person name="Muzny D.M."/>
            <person name="Ioannidis P."/>
            <person name="Waterhouse R.M."/>
            <person name="Zdobnov E.M."/>
            <person name="James P.J."/>
            <person name="Bagnall N.H."/>
            <person name="Kotze A.C."/>
            <person name="Gibbs R.A."/>
            <person name="Richards S."/>
            <person name="Batterham P."/>
            <person name="Gasser R.B."/>
        </authorList>
    </citation>
    <scope>NUCLEOTIDE SEQUENCE [LARGE SCALE GENOMIC DNA]</scope>
    <source>
        <strain evidence="15 16">LS</strain>
        <tissue evidence="15">Full body</tissue>
    </source>
</reference>
<keyword evidence="8 13" id="KW-0472">Membrane</keyword>
<keyword evidence="9" id="KW-0675">Receptor</keyword>
<comment type="similarity">
    <text evidence="2">Belongs to the glutamate-gated ion channel (TC 1.A.10.1) family.</text>
</comment>
<feature type="transmembrane region" description="Helical" evidence="13">
    <location>
        <begin position="621"/>
        <end position="641"/>
    </location>
</feature>
<dbReference type="InterPro" id="IPR019594">
    <property type="entry name" value="Glu/Gly-bd"/>
</dbReference>
<evidence type="ECO:0000256" key="5">
    <source>
        <dbReference type="ARBA" id="ARBA00022692"/>
    </source>
</evidence>
<keyword evidence="4" id="KW-1003">Cell membrane</keyword>
<dbReference type="SMART" id="SM00918">
    <property type="entry name" value="Lig_chan-Glu_bd"/>
    <property type="match status" value="1"/>
</dbReference>
<dbReference type="STRING" id="7375.A0A0L0C9S2"/>
<evidence type="ECO:0000256" key="1">
    <source>
        <dbReference type="ARBA" id="ARBA00004651"/>
    </source>
</evidence>
<evidence type="ECO:0000256" key="8">
    <source>
        <dbReference type="ARBA" id="ARBA00023136"/>
    </source>
</evidence>
<keyword evidence="10" id="KW-0325">Glycoprotein</keyword>
<dbReference type="InterPro" id="IPR052192">
    <property type="entry name" value="Insect_Ionotropic_Sensory_Rcpt"/>
</dbReference>
<evidence type="ECO:0000259" key="14">
    <source>
        <dbReference type="SMART" id="SM00918"/>
    </source>
</evidence>
<sequence>MKAIFSTSQQENLLRTLLSEILLKAQVERCYVIISDEWYSSIYDHNFFKYSRNPVTNFYLRIKDTEDLKAPNYDTVRVLKQIRAFNCDLHLITLLNGIQVKRLLLFLENYRILNTKRRFVFIHDDRLFEADMYRVWSNMIFSLFIKAQEDEESFMISNIAFPNILLNGAIIPKQVFVWFNGRSLKKVKLFANTSGNLEGLHLPVAVFEHIPMITSNKYGSTDTKYKGVEIEIVTALGKAMKFKPAFYESPNSQQERWGRQLANGTYTGLIGQLSSNSAVIAIGDLHIFNAFSTIIDFSNPHSYECLTFLTPESSQDNSWRTFIQPFSGSMWAGVLLSLFLVGTIFYILSFLHALLMRRKSSRFGSRRFFKLFRQRKSEGRITINNFRDVRFRSYLNQMAVLLKSEDLFDNFENCILLTYSMLMYVSLPRMPRNWPLRVLTGWYWLYCILITVSYRASFTAILANPAPRITIDSLEELMESRLTLTVGSMENKKLFDNAFDEILKKLGTKTVVVNDITDITSKIAKGGYAYYDNHYFLKHLRLEEASSHKEGDVLHIMSDCVVKMPVALGLDRNSPLKPSIDKYLQRLMESGLLAKWLQDTVQHFATEDVMPPEALIDLRKFWGSFVPLAIGYFCSFIAVLFEQWHFRYVICKHPLYERCNPKLYYNFKRKFQDN</sequence>
<dbReference type="InterPro" id="IPR001320">
    <property type="entry name" value="Iontro_rcpt_C"/>
</dbReference>
<evidence type="ECO:0000256" key="7">
    <source>
        <dbReference type="ARBA" id="ARBA00023065"/>
    </source>
</evidence>
<evidence type="ECO:0000256" key="12">
    <source>
        <dbReference type="ARBA" id="ARBA00023303"/>
    </source>
</evidence>
<dbReference type="GO" id="GO:0050907">
    <property type="term" value="P:detection of chemical stimulus involved in sensory perception"/>
    <property type="evidence" value="ECO:0007669"/>
    <property type="project" value="UniProtKB-ARBA"/>
</dbReference>
<dbReference type="OrthoDB" id="5984008at2759"/>
<keyword evidence="3" id="KW-0813">Transport</keyword>
<keyword evidence="7" id="KW-0406">Ion transport</keyword>
<keyword evidence="12" id="KW-0407">Ion channel</keyword>
<name>A0A0L0C9S2_LUCCU</name>
<evidence type="ECO:0000256" key="4">
    <source>
        <dbReference type="ARBA" id="ARBA00022475"/>
    </source>
</evidence>
<dbReference type="GO" id="GO:0015276">
    <property type="term" value="F:ligand-gated monoatomic ion channel activity"/>
    <property type="evidence" value="ECO:0007669"/>
    <property type="project" value="InterPro"/>
</dbReference>
<dbReference type="AlphaFoldDB" id="A0A0L0C9S2"/>
<dbReference type="EMBL" id="JRES01000714">
    <property type="protein sequence ID" value="KNC29001.1"/>
    <property type="molecule type" value="Genomic_DNA"/>
</dbReference>
<evidence type="ECO:0000256" key="6">
    <source>
        <dbReference type="ARBA" id="ARBA00022989"/>
    </source>
</evidence>
<evidence type="ECO:0000313" key="15">
    <source>
        <dbReference type="EMBL" id="KNC29001.1"/>
    </source>
</evidence>
<dbReference type="PANTHER" id="PTHR42643">
    <property type="entry name" value="IONOTROPIC RECEPTOR 20A-RELATED"/>
    <property type="match status" value="1"/>
</dbReference>
<comment type="subcellular location">
    <subcellularLocation>
        <location evidence="1">Cell membrane</location>
        <topology evidence="1">Multi-pass membrane protein</topology>
    </subcellularLocation>
</comment>
<evidence type="ECO:0000256" key="3">
    <source>
        <dbReference type="ARBA" id="ARBA00022448"/>
    </source>
</evidence>
<feature type="transmembrane region" description="Helical" evidence="13">
    <location>
        <begin position="442"/>
        <end position="463"/>
    </location>
</feature>
<dbReference type="Gene3D" id="1.10.287.70">
    <property type="match status" value="1"/>
</dbReference>
<evidence type="ECO:0000256" key="11">
    <source>
        <dbReference type="ARBA" id="ARBA00023286"/>
    </source>
</evidence>
<accession>A0A0L0C9S2</accession>
<dbReference type="SUPFAM" id="SSF53850">
    <property type="entry name" value="Periplasmic binding protein-like II"/>
    <property type="match status" value="1"/>
</dbReference>
<gene>
    <name evidence="15" type="ORF">FF38_10151</name>
</gene>
<comment type="caution">
    <text evidence="15">The sequence shown here is derived from an EMBL/GenBank/DDBJ whole genome shotgun (WGS) entry which is preliminary data.</text>
</comment>
<protein>
    <recommendedName>
        <fullName evidence="14">Ionotropic glutamate receptor L-glutamate and glycine-binding domain-containing protein</fullName>
    </recommendedName>
</protein>
<feature type="domain" description="Ionotropic glutamate receptor L-glutamate and glycine-binding" evidence="14">
    <location>
        <begin position="211"/>
        <end position="275"/>
    </location>
</feature>
<dbReference type="Pfam" id="PF00060">
    <property type="entry name" value="Lig_chan"/>
    <property type="match status" value="1"/>
</dbReference>
<evidence type="ECO:0000256" key="2">
    <source>
        <dbReference type="ARBA" id="ARBA00008685"/>
    </source>
</evidence>
<dbReference type="Proteomes" id="UP000037069">
    <property type="component" value="Unassembled WGS sequence"/>
</dbReference>
<evidence type="ECO:0000256" key="9">
    <source>
        <dbReference type="ARBA" id="ARBA00023170"/>
    </source>
</evidence>